<protein>
    <submittedName>
        <fullName evidence="2">Uncharacterized protein</fullName>
    </submittedName>
</protein>
<sequence length="164" mass="17978">MIPNYIGEYLYRTNTLKPIRTVEGQFLKFMQDCNRVYPGFGRQAIAVNDCQCEEYDPNDDDSLSEVDRSQRHVTSLRLPQASRGEKGVTPTTTPPSAITSEVPVTPSSTMSPPPSDSNTPPFDTSTTTAPDTTPDPNDKCGTYFSAPRGMNDPSQTELTPPLLS</sequence>
<reference evidence="2 3" key="1">
    <citation type="submission" date="2024-08" db="EMBL/GenBank/DDBJ databases">
        <authorList>
            <person name="Cucini C."/>
            <person name="Frati F."/>
        </authorList>
    </citation>
    <scope>NUCLEOTIDE SEQUENCE [LARGE SCALE GENOMIC DNA]</scope>
</reference>
<dbReference type="EMBL" id="CAXLJM020000136">
    <property type="protein sequence ID" value="CAL8140437.1"/>
    <property type="molecule type" value="Genomic_DNA"/>
</dbReference>
<feature type="region of interest" description="Disordered" evidence="1">
    <location>
        <begin position="56"/>
        <end position="164"/>
    </location>
</feature>
<organism evidence="2 3">
    <name type="scientific">Orchesella dallaii</name>
    <dbReference type="NCBI Taxonomy" id="48710"/>
    <lineage>
        <taxon>Eukaryota</taxon>
        <taxon>Metazoa</taxon>
        <taxon>Ecdysozoa</taxon>
        <taxon>Arthropoda</taxon>
        <taxon>Hexapoda</taxon>
        <taxon>Collembola</taxon>
        <taxon>Entomobryomorpha</taxon>
        <taxon>Entomobryoidea</taxon>
        <taxon>Orchesellidae</taxon>
        <taxon>Orchesellinae</taxon>
        <taxon>Orchesella</taxon>
    </lineage>
</organism>
<evidence type="ECO:0000313" key="2">
    <source>
        <dbReference type="EMBL" id="CAL8140437.1"/>
    </source>
</evidence>
<accession>A0ABP1S0Y1</accession>
<evidence type="ECO:0000256" key="1">
    <source>
        <dbReference type="SAM" id="MobiDB-lite"/>
    </source>
</evidence>
<dbReference type="Proteomes" id="UP001642540">
    <property type="component" value="Unassembled WGS sequence"/>
</dbReference>
<keyword evidence="3" id="KW-1185">Reference proteome</keyword>
<evidence type="ECO:0000313" key="3">
    <source>
        <dbReference type="Proteomes" id="UP001642540"/>
    </source>
</evidence>
<feature type="compositionally biased region" description="Low complexity" evidence="1">
    <location>
        <begin position="89"/>
        <end position="135"/>
    </location>
</feature>
<comment type="caution">
    <text evidence="2">The sequence shown here is derived from an EMBL/GenBank/DDBJ whole genome shotgun (WGS) entry which is preliminary data.</text>
</comment>
<name>A0ABP1S0Y1_9HEXA</name>
<proteinExistence type="predicted"/>
<gene>
    <name evidence="2" type="ORF">ODALV1_LOCUS28291</name>
</gene>